<evidence type="ECO:0000256" key="4">
    <source>
        <dbReference type="PROSITE-ProRule" id="PRU01161"/>
    </source>
</evidence>
<feature type="domain" description="PNPLA" evidence="5">
    <location>
        <begin position="145"/>
        <end position="331"/>
    </location>
</feature>
<evidence type="ECO:0000256" key="1">
    <source>
        <dbReference type="ARBA" id="ARBA00022801"/>
    </source>
</evidence>
<gene>
    <name evidence="6" type="ORF">S7S_11620</name>
</gene>
<keyword evidence="3 4" id="KW-0443">Lipid metabolism</keyword>
<dbReference type="SUPFAM" id="SSF52151">
    <property type="entry name" value="FabD/lysophospholipase-like"/>
    <property type="match status" value="1"/>
</dbReference>
<name>A0A0B4XNP6_9GAMM</name>
<dbReference type="InterPro" id="IPR016035">
    <property type="entry name" value="Acyl_Trfase/lysoPLipase"/>
</dbReference>
<dbReference type="AlphaFoldDB" id="A0A0B4XNP6"/>
<proteinExistence type="predicted"/>
<evidence type="ECO:0000313" key="7">
    <source>
        <dbReference type="Proteomes" id="UP000006764"/>
    </source>
</evidence>
<dbReference type="STRING" id="391936.S7S_11620"/>
<dbReference type="OrthoDB" id="7055653at2"/>
<evidence type="ECO:0000256" key="2">
    <source>
        <dbReference type="ARBA" id="ARBA00022963"/>
    </source>
</evidence>
<dbReference type="PANTHER" id="PTHR14226">
    <property type="entry name" value="NEUROPATHY TARGET ESTERASE/SWISS CHEESE D.MELANOGASTER"/>
    <property type="match status" value="1"/>
</dbReference>
<dbReference type="Pfam" id="PF01734">
    <property type="entry name" value="Patatin"/>
    <property type="match status" value="1"/>
</dbReference>
<feature type="short sequence motif" description="GXSXG" evidence="4">
    <location>
        <begin position="176"/>
        <end position="180"/>
    </location>
</feature>
<evidence type="ECO:0000256" key="3">
    <source>
        <dbReference type="ARBA" id="ARBA00023098"/>
    </source>
</evidence>
<feature type="active site" description="Proton acceptor" evidence="4">
    <location>
        <position position="318"/>
    </location>
</feature>
<dbReference type="HOGENOM" id="CLU_009031_5_1_6"/>
<organism evidence="6 7">
    <name type="scientific">Isoalcanivorax pacificus W11-5</name>
    <dbReference type="NCBI Taxonomy" id="391936"/>
    <lineage>
        <taxon>Bacteria</taxon>
        <taxon>Pseudomonadati</taxon>
        <taxon>Pseudomonadota</taxon>
        <taxon>Gammaproteobacteria</taxon>
        <taxon>Oceanospirillales</taxon>
        <taxon>Alcanivoracaceae</taxon>
        <taxon>Isoalcanivorax</taxon>
    </lineage>
</organism>
<dbReference type="EMBL" id="CP004387">
    <property type="protein sequence ID" value="AJD48736.1"/>
    <property type="molecule type" value="Genomic_DNA"/>
</dbReference>
<comment type="caution">
    <text evidence="4">Lacks conserved residue(s) required for the propagation of feature annotation.</text>
</comment>
<dbReference type="GO" id="GO:0004806">
    <property type="term" value="F:triacylglycerol lipase activity"/>
    <property type="evidence" value="ECO:0007669"/>
    <property type="project" value="InterPro"/>
</dbReference>
<sequence length="494" mass="56045">MKRALRQLEQAIAHASDYATWREASEEHDRLSGAEDWKEIDRSPYYDYELIRNRLAQIRQARERGDVNKLVFHLHEGLHGNLGNISNPMLYRFSRVGTKRLIEHYLAEVSTALNYLCDNEFEEFPFKDKLDFFETTGQAFGQSCLMLSGGAALGLFHIGVCKALWEQGLLPSVISGSSAGSIIASVVGSHDDSEMQCKLQPENLYLEAFRYIGWTGILRGTPVLDGDHLEACLEENIPDLTFEEAYRKTGREINITVSPYDRHQHARLLNWRTSPNVLIRKATLASCAIPGIYPPVNLWAKNLEGEKVPYIPGRKFVDGSIKDDLPIRRLARLYGVNHSIVSQTNPHIVPFLPRASDRSRTLPVLTDWLVRNVAMNLRYGVELAQSRVHSNDLGLMLDKAKSVLSQNYVGDINLIPPRQPLSLLKVLANPTVDDVRNYIRTGERTTWPSMDMVRNSTSISRTFHTCIQRLDKLEAEKLQRLRLVSEQGNRLSAQ</sequence>
<dbReference type="InterPro" id="IPR002641">
    <property type="entry name" value="PNPLA_dom"/>
</dbReference>
<evidence type="ECO:0000313" key="6">
    <source>
        <dbReference type="EMBL" id="AJD48736.1"/>
    </source>
</evidence>
<dbReference type="Pfam" id="PF11815">
    <property type="entry name" value="DUF3336"/>
    <property type="match status" value="1"/>
</dbReference>
<reference evidence="6 7" key="1">
    <citation type="journal article" date="2012" name="J. Bacteriol.">
        <title>Genome sequence of an alkane-degrading bacterium, Alcanivorax pacificus type strain W11-5, isolated from deep sea sediment.</title>
        <authorList>
            <person name="Lai Q."/>
            <person name="Shao Z."/>
        </authorList>
    </citation>
    <scope>NUCLEOTIDE SEQUENCE [LARGE SCALE GENOMIC DNA]</scope>
    <source>
        <strain evidence="6 7">W11-5</strain>
    </source>
</reference>
<dbReference type="PROSITE" id="PS51635">
    <property type="entry name" value="PNPLA"/>
    <property type="match status" value="1"/>
</dbReference>
<keyword evidence="1 4" id="KW-0378">Hydrolase</keyword>
<accession>A0A0B4XNP6</accession>
<evidence type="ECO:0000259" key="5">
    <source>
        <dbReference type="PROSITE" id="PS51635"/>
    </source>
</evidence>
<dbReference type="InterPro" id="IPR021771">
    <property type="entry name" value="Triacylglycerol_lipase_N"/>
</dbReference>
<dbReference type="KEGG" id="apac:S7S_11620"/>
<dbReference type="PANTHER" id="PTHR14226:SF10">
    <property type="entry name" value="TRIACYLGLYCEROL LIPASE 4-RELATED"/>
    <property type="match status" value="1"/>
</dbReference>
<keyword evidence="7" id="KW-1185">Reference proteome</keyword>
<dbReference type="GO" id="GO:0016042">
    <property type="term" value="P:lipid catabolic process"/>
    <property type="evidence" value="ECO:0007669"/>
    <property type="project" value="UniProtKB-UniRule"/>
</dbReference>
<feature type="active site" description="Nucleophile" evidence="4">
    <location>
        <position position="178"/>
    </location>
</feature>
<dbReference type="CDD" id="cd07206">
    <property type="entry name" value="Pat_TGL3-4-5_SDP1"/>
    <property type="match status" value="1"/>
</dbReference>
<dbReference type="RefSeq" id="WP_008736959.1">
    <property type="nucleotide sequence ID" value="NZ_CP004387.1"/>
</dbReference>
<keyword evidence="2 4" id="KW-0442">Lipid degradation</keyword>
<protein>
    <recommendedName>
        <fullName evidence="5">PNPLA domain-containing protein</fullName>
    </recommendedName>
</protein>
<dbReference type="InterPro" id="IPR050301">
    <property type="entry name" value="NTE"/>
</dbReference>
<dbReference type="Gene3D" id="3.40.1090.10">
    <property type="entry name" value="Cytosolic phospholipase A2 catalytic domain"/>
    <property type="match status" value="2"/>
</dbReference>
<dbReference type="Proteomes" id="UP000006764">
    <property type="component" value="Chromosome"/>
</dbReference>